<dbReference type="InterPro" id="IPR051690">
    <property type="entry name" value="PseI-like"/>
</dbReference>
<dbReference type="Gene3D" id="3.20.20.70">
    <property type="entry name" value="Aldolase class I"/>
    <property type="match status" value="1"/>
</dbReference>
<organism evidence="2">
    <name type="scientific">marine metagenome</name>
    <dbReference type="NCBI Taxonomy" id="408172"/>
    <lineage>
        <taxon>unclassified sequences</taxon>
        <taxon>metagenomes</taxon>
        <taxon>ecological metagenomes</taxon>
    </lineage>
</organism>
<protein>
    <recommendedName>
        <fullName evidence="1">PseI/NeuA/B-like domain-containing protein</fullName>
    </recommendedName>
</protein>
<dbReference type="GO" id="GO:0047444">
    <property type="term" value="F:N-acylneuraminate-9-phosphate synthase activity"/>
    <property type="evidence" value="ECO:0007669"/>
    <property type="project" value="TreeGrafter"/>
</dbReference>
<dbReference type="PANTHER" id="PTHR42966:SF1">
    <property type="entry name" value="SIALIC ACID SYNTHASE"/>
    <property type="match status" value="1"/>
</dbReference>
<dbReference type="InterPro" id="IPR013785">
    <property type="entry name" value="Aldolase_TIM"/>
</dbReference>
<dbReference type="GO" id="GO:0016051">
    <property type="term" value="P:carbohydrate biosynthetic process"/>
    <property type="evidence" value="ECO:0007669"/>
    <property type="project" value="InterPro"/>
</dbReference>
<dbReference type="SUPFAM" id="SSF51569">
    <property type="entry name" value="Aldolase"/>
    <property type="match status" value="1"/>
</dbReference>
<sequence length="204" mass="23130">MTTKNQNSVFIIAEAGSNWKCGSYEDDIECAKKLIEIASKSGCDAIKFQTFRPETLYVKNAGSSDYLSKQGMRSGINEIFENLSMPYEMIPELAAYCIKKEIKFMSTPFSVEDAKQVDPYVEIHKVASYENNHVRLLEFLAETKKPTFVSTGATTYEEIDFLIDIFKKNNSLRLMQCTAKYPCPVNDLNLSVISHLNSKYDIPV</sequence>
<proteinExistence type="predicted"/>
<dbReference type="Pfam" id="PF03102">
    <property type="entry name" value="NeuB"/>
    <property type="match status" value="1"/>
</dbReference>
<evidence type="ECO:0000313" key="2">
    <source>
        <dbReference type="EMBL" id="SVD64658.1"/>
    </source>
</evidence>
<evidence type="ECO:0000259" key="1">
    <source>
        <dbReference type="Pfam" id="PF03102"/>
    </source>
</evidence>
<dbReference type="InterPro" id="IPR013132">
    <property type="entry name" value="PseI/NeuA/B-like_N"/>
</dbReference>
<feature type="domain" description="PseI/NeuA/B-like" evidence="1">
    <location>
        <begin position="34"/>
        <end position="204"/>
    </location>
</feature>
<dbReference type="AlphaFoldDB" id="A0A382X2N9"/>
<name>A0A382X2N9_9ZZZZ</name>
<accession>A0A382X2N9</accession>
<reference evidence="2" key="1">
    <citation type="submission" date="2018-05" db="EMBL/GenBank/DDBJ databases">
        <authorList>
            <person name="Lanie J.A."/>
            <person name="Ng W.-L."/>
            <person name="Kazmierczak K.M."/>
            <person name="Andrzejewski T.M."/>
            <person name="Davidsen T.M."/>
            <person name="Wayne K.J."/>
            <person name="Tettelin H."/>
            <person name="Glass J.I."/>
            <person name="Rusch D."/>
            <person name="Podicherti R."/>
            <person name="Tsui H.-C.T."/>
            <person name="Winkler M.E."/>
        </authorList>
    </citation>
    <scope>NUCLEOTIDE SEQUENCE</scope>
</reference>
<gene>
    <name evidence="2" type="ORF">METZ01_LOCUS417512</name>
</gene>
<dbReference type="PANTHER" id="PTHR42966">
    <property type="entry name" value="N-ACETYLNEURAMINATE SYNTHASE"/>
    <property type="match status" value="1"/>
</dbReference>
<dbReference type="EMBL" id="UINC01164029">
    <property type="protein sequence ID" value="SVD64658.1"/>
    <property type="molecule type" value="Genomic_DNA"/>
</dbReference>
<feature type="non-terminal residue" evidence="2">
    <location>
        <position position="204"/>
    </location>
</feature>